<feature type="transmembrane region" description="Helical" evidence="7">
    <location>
        <begin position="140"/>
        <end position="163"/>
    </location>
</feature>
<feature type="transmembrane region" description="Helical" evidence="7">
    <location>
        <begin position="329"/>
        <end position="349"/>
    </location>
</feature>
<feature type="domain" description="Concentrative nucleoside transporter N-terminal" evidence="9">
    <location>
        <begin position="173"/>
        <end position="245"/>
    </location>
</feature>
<keyword evidence="3" id="KW-1003">Cell membrane</keyword>
<dbReference type="InterPro" id="IPR018270">
    <property type="entry name" value="C_nuclsd_transpt_met_bac"/>
</dbReference>
<proteinExistence type="inferred from homology"/>
<comment type="subcellular location">
    <subcellularLocation>
        <location evidence="1">Cell membrane</location>
        <topology evidence="1">Multi-pass membrane protein</topology>
    </subcellularLocation>
</comment>
<evidence type="ECO:0000256" key="6">
    <source>
        <dbReference type="ARBA" id="ARBA00023136"/>
    </source>
</evidence>
<evidence type="ECO:0000256" key="1">
    <source>
        <dbReference type="ARBA" id="ARBA00004651"/>
    </source>
</evidence>
<keyword evidence="13" id="KW-1185">Reference proteome</keyword>
<feature type="domain" description="Concentrative nucleoside transporter C-terminal" evidence="10">
    <location>
        <begin position="357"/>
        <end position="565"/>
    </location>
</feature>
<feature type="compositionally biased region" description="Basic and acidic residues" evidence="8">
    <location>
        <begin position="17"/>
        <end position="30"/>
    </location>
</feature>
<comment type="caution">
    <text evidence="12">The sequence shown here is derived from an EMBL/GenBank/DDBJ whole genome shotgun (WGS) entry which is preliminary data.</text>
</comment>
<feature type="transmembrane region" description="Helical" evidence="7">
    <location>
        <begin position="356"/>
        <end position="377"/>
    </location>
</feature>
<dbReference type="InterPro" id="IPR011642">
    <property type="entry name" value="Gate_dom"/>
</dbReference>
<dbReference type="InterPro" id="IPR011657">
    <property type="entry name" value="CNT_C_dom"/>
</dbReference>
<keyword evidence="4 7" id="KW-0812">Transmembrane</keyword>
<dbReference type="InterPro" id="IPR002668">
    <property type="entry name" value="CNT_N_dom"/>
</dbReference>
<feature type="transmembrane region" description="Helical" evidence="7">
    <location>
        <begin position="197"/>
        <end position="214"/>
    </location>
</feature>
<dbReference type="Pfam" id="PF01773">
    <property type="entry name" value="Nucleos_tra2_N"/>
    <property type="match status" value="1"/>
</dbReference>
<dbReference type="EMBL" id="CAXAJV020001281">
    <property type="protein sequence ID" value="CAL7933319.1"/>
    <property type="molecule type" value="Genomic_DNA"/>
</dbReference>
<dbReference type="Proteomes" id="UP001642520">
    <property type="component" value="Unassembled WGS sequence"/>
</dbReference>
<evidence type="ECO:0000256" key="5">
    <source>
        <dbReference type="ARBA" id="ARBA00022989"/>
    </source>
</evidence>
<feature type="transmembrane region" description="Helical" evidence="7">
    <location>
        <begin position="287"/>
        <end position="309"/>
    </location>
</feature>
<evidence type="ECO:0000256" key="8">
    <source>
        <dbReference type="SAM" id="MobiDB-lite"/>
    </source>
</evidence>
<keyword evidence="7" id="KW-0813">Transport</keyword>
<organism evidence="12 13">
    <name type="scientific">Xylocopa violacea</name>
    <name type="common">Violet carpenter bee</name>
    <name type="synonym">Apis violacea</name>
    <dbReference type="NCBI Taxonomy" id="135666"/>
    <lineage>
        <taxon>Eukaryota</taxon>
        <taxon>Metazoa</taxon>
        <taxon>Ecdysozoa</taxon>
        <taxon>Arthropoda</taxon>
        <taxon>Hexapoda</taxon>
        <taxon>Insecta</taxon>
        <taxon>Pterygota</taxon>
        <taxon>Neoptera</taxon>
        <taxon>Endopterygota</taxon>
        <taxon>Hymenoptera</taxon>
        <taxon>Apocrita</taxon>
        <taxon>Aculeata</taxon>
        <taxon>Apoidea</taxon>
        <taxon>Anthophila</taxon>
        <taxon>Apidae</taxon>
        <taxon>Xylocopa</taxon>
        <taxon>Xylocopa</taxon>
    </lineage>
</organism>
<accession>A0ABP1MX73</accession>
<feature type="transmembrane region" description="Helical" evidence="7">
    <location>
        <begin position="169"/>
        <end position="185"/>
    </location>
</feature>
<gene>
    <name evidence="12" type="ORF">XYLVIOL_LOCUS412</name>
</gene>
<evidence type="ECO:0000256" key="3">
    <source>
        <dbReference type="ARBA" id="ARBA00022475"/>
    </source>
</evidence>
<evidence type="ECO:0000256" key="2">
    <source>
        <dbReference type="ARBA" id="ARBA00009033"/>
    </source>
</evidence>
<feature type="domain" description="Nucleoside transporter/FeoB GTPase Gate" evidence="11">
    <location>
        <begin position="254"/>
        <end position="353"/>
    </location>
</feature>
<feature type="transmembrane region" description="Helical" evidence="7">
    <location>
        <begin position="90"/>
        <end position="111"/>
    </location>
</feature>
<protein>
    <recommendedName>
        <fullName evidence="7">Sodium/nucleoside cotransporter</fullName>
    </recommendedName>
</protein>
<evidence type="ECO:0000313" key="12">
    <source>
        <dbReference type="EMBL" id="CAL7933319.1"/>
    </source>
</evidence>
<feature type="region of interest" description="Disordered" evidence="8">
    <location>
        <begin position="16"/>
        <end position="35"/>
    </location>
</feature>
<name>A0ABP1MX73_XYLVO</name>
<dbReference type="NCBIfam" id="TIGR00804">
    <property type="entry name" value="nupC"/>
    <property type="match status" value="1"/>
</dbReference>
<dbReference type="Pfam" id="PF07670">
    <property type="entry name" value="Gate"/>
    <property type="match status" value="1"/>
</dbReference>
<dbReference type="Pfam" id="PF07662">
    <property type="entry name" value="Nucleos_tra2_C"/>
    <property type="match status" value="1"/>
</dbReference>
<comment type="similarity">
    <text evidence="2 7">Belongs to the concentrative nucleoside transporter (CNT) (TC 2.A.41) family.</text>
</comment>
<dbReference type="PANTHER" id="PTHR10590">
    <property type="entry name" value="SODIUM/NUCLEOSIDE COTRANSPORTER"/>
    <property type="match status" value="1"/>
</dbReference>
<dbReference type="PANTHER" id="PTHR10590:SF4">
    <property type="entry name" value="SOLUTE CARRIER FAMILY 28 MEMBER 3"/>
    <property type="match status" value="1"/>
</dbReference>
<feature type="transmembrane region" description="Helical" evidence="7">
    <location>
        <begin position="54"/>
        <end position="78"/>
    </location>
</feature>
<dbReference type="InterPro" id="IPR008276">
    <property type="entry name" value="C_nuclsd_transpt"/>
</dbReference>
<feature type="transmembrane region" description="Helical" evidence="7">
    <location>
        <begin position="509"/>
        <end position="534"/>
    </location>
</feature>
<keyword evidence="5 7" id="KW-1133">Transmembrane helix</keyword>
<feature type="transmembrane region" description="Helical" evidence="7">
    <location>
        <begin position="410"/>
        <end position="436"/>
    </location>
</feature>
<evidence type="ECO:0000256" key="4">
    <source>
        <dbReference type="ARBA" id="ARBA00022692"/>
    </source>
</evidence>
<evidence type="ECO:0000259" key="10">
    <source>
        <dbReference type="Pfam" id="PF07662"/>
    </source>
</evidence>
<evidence type="ECO:0000259" key="11">
    <source>
        <dbReference type="Pfam" id="PF07670"/>
    </source>
</evidence>
<evidence type="ECO:0000313" key="13">
    <source>
        <dbReference type="Proteomes" id="UP001642520"/>
    </source>
</evidence>
<reference evidence="12 13" key="1">
    <citation type="submission" date="2024-08" db="EMBL/GenBank/DDBJ databases">
        <authorList>
            <person name="Will J Nash"/>
            <person name="Angela Man"/>
            <person name="Seanna McTaggart"/>
            <person name="Kendall Baker"/>
            <person name="Tom Barker"/>
            <person name="Leah Catchpole"/>
            <person name="Alex Durrant"/>
            <person name="Karim Gharbi"/>
            <person name="Naomi Irish"/>
            <person name="Gemy Kaithakottil"/>
            <person name="Debby Ku"/>
            <person name="Aaliyah Providence"/>
            <person name="Felix Shaw"/>
            <person name="David Swarbreck"/>
            <person name="Chris Watkins"/>
            <person name="Ann M. McCartney"/>
            <person name="Giulio Formenti"/>
            <person name="Alice Mouton"/>
            <person name="Noel Vella"/>
            <person name="Bjorn M von Reumont"/>
            <person name="Adriana Vella"/>
            <person name="Wilfried Haerty"/>
        </authorList>
    </citation>
    <scope>NUCLEOTIDE SEQUENCE [LARGE SCALE GENOMIC DNA]</scope>
</reference>
<keyword evidence="6 7" id="KW-0472">Membrane</keyword>
<evidence type="ECO:0000256" key="7">
    <source>
        <dbReference type="RuleBase" id="RU362018"/>
    </source>
</evidence>
<feature type="transmembrane region" description="Helical" evidence="7">
    <location>
        <begin position="546"/>
        <end position="568"/>
    </location>
</feature>
<sequence>MNPAFESNELNMLETGHQADEPTRGAKESRGNSAGNHQSGYIVIDRFLAELNRFLNFFLPYVINVVIIIYLVFATLHWRNTSYHINWCNGYGLLILLVVFVYGGILCHFLSKSFLGEVFGRCWTLAGDVVKTVQKMKYGFFVAPVIYVCAFGAIIAFLVVDTVNSRERLQSGIGVVTLLIFGWVFSKHPTRVNWRPVLCGLILQFIFGLLTLRWPTGRAILQCVADKVETFLNYAKSGASFVFGNQLVDDGIFVFSALPVIFYFSFFIQILYYLGVMQWVVLNMGRILQSLMGTTICESVICAANIFVGMSESPLVVKPYLNRLTSSELHTVMASGFATVSGTVMAAYIKFGANPAHLITATLMAAPAALSYTKLFYPETEKVVVLSENIKLTKSEDSSLMDAASKGATAGIPLVLGIVANIVAFVAFISLINGLLSWIGMLVGYEELSFEFILSRIFMPLSWIMGVPWDQSEDVGTLIGLKTAVNEFVAYEKLGEFKKQGRIFGRTEAIVTFAICGFANPGAMGITLSMLSSLAPDKKEIISGAIVRAFVAGSAVTFLTASTAGMLLSDDYYHVPINPTMALNTTVS</sequence>
<feature type="transmembrane region" description="Helical" evidence="7">
    <location>
        <begin position="252"/>
        <end position="275"/>
    </location>
</feature>
<evidence type="ECO:0000259" key="9">
    <source>
        <dbReference type="Pfam" id="PF01773"/>
    </source>
</evidence>